<keyword evidence="14" id="KW-1185">Reference proteome</keyword>
<gene>
    <name evidence="13" type="ORF">GKC30_10625</name>
</gene>
<evidence type="ECO:0000256" key="8">
    <source>
        <dbReference type="ARBA" id="ARBA00023284"/>
    </source>
</evidence>
<evidence type="ECO:0000256" key="10">
    <source>
        <dbReference type="ARBA" id="ARBA00047572"/>
    </source>
</evidence>
<dbReference type="PIRSF" id="PIRSF000239">
    <property type="entry name" value="AHPC"/>
    <property type="match status" value="1"/>
</dbReference>
<dbReference type="Pfam" id="PF10417">
    <property type="entry name" value="1-cysPrx_C"/>
    <property type="match status" value="1"/>
</dbReference>
<dbReference type="GO" id="GO:0005829">
    <property type="term" value="C:cytosol"/>
    <property type="evidence" value="ECO:0007669"/>
    <property type="project" value="TreeGrafter"/>
</dbReference>
<dbReference type="Gene3D" id="3.40.30.10">
    <property type="entry name" value="Glutaredoxin"/>
    <property type="match status" value="1"/>
</dbReference>
<evidence type="ECO:0000256" key="4">
    <source>
        <dbReference type="ARBA" id="ARBA00017462"/>
    </source>
</evidence>
<keyword evidence="5" id="KW-0575">Peroxidase</keyword>
<dbReference type="InterPro" id="IPR050217">
    <property type="entry name" value="Peroxiredoxin"/>
</dbReference>
<evidence type="ECO:0000259" key="11">
    <source>
        <dbReference type="Pfam" id="PF00578"/>
    </source>
</evidence>
<dbReference type="GO" id="GO:0102039">
    <property type="term" value="F:NADH-dependent peroxiredoxin activity"/>
    <property type="evidence" value="ECO:0007669"/>
    <property type="project" value="UniProtKB-EC"/>
</dbReference>
<evidence type="ECO:0000256" key="1">
    <source>
        <dbReference type="ARBA" id="ARBA00009796"/>
    </source>
</evidence>
<feature type="domain" description="Peroxiredoxin C-terminal" evidence="12">
    <location>
        <begin position="108"/>
        <end position="144"/>
    </location>
</feature>
<evidence type="ECO:0000256" key="2">
    <source>
        <dbReference type="ARBA" id="ARBA00011654"/>
    </source>
</evidence>
<keyword evidence="6" id="KW-0049">Antioxidant</keyword>
<comment type="similarity">
    <text evidence="1">Belongs to the peroxiredoxin family. AhpC/Prx1 subfamily.</text>
</comment>
<comment type="caution">
    <text evidence="13">The sequence shown here is derived from an EMBL/GenBank/DDBJ whole genome shotgun (WGS) entry which is preliminary data.</text>
</comment>
<dbReference type="EC" id="1.11.1.26" evidence="3"/>
<reference evidence="13 14" key="1">
    <citation type="submission" date="2019-11" db="EMBL/GenBank/DDBJ databases">
        <title>Pseudodesulfovibrio alkaliphilus, sp. nov., an alkaliphilic sulfate-reducing bacteria from mud volcano of Taman peninsula, Russia.</title>
        <authorList>
            <person name="Frolova A."/>
            <person name="Merkel A.Y."/>
            <person name="Slobodkin A.I."/>
        </authorList>
    </citation>
    <scope>NUCLEOTIDE SEQUENCE [LARGE SCALE GENOMIC DNA]</scope>
    <source>
        <strain evidence="13 14">F-1</strain>
    </source>
</reference>
<dbReference type="GO" id="GO:0045454">
    <property type="term" value="P:cell redox homeostasis"/>
    <property type="evidence" value="ECO:0007669"/>
    <property type="project" value="TreeGrafter"/>
</dbReference>
<evidence type="ECO:0000313" key="13">
    <source>
        <dbReference type="EMBL" id="MUM78090.1"/>
    </source>
</evidence>
<dbReference type="GO" id="GO:0008379">
    <property type="term" value="F:thioredoxin peroxidase activity"/>
    <property type="evidence" value="ECO:0007669"/>
    <property type="project" value="TreeGrafter"/>
</dbReference>
<dbReference type="Proteomes" id="UP000461162">
    <property type="component" value="Unassembled WGS sequence"/>
</dbReference>
<evidence type="ECO:0000256" key="3">
    <source>
        <dbReference type="ARBA" id="ARBA00013021"/>
    </source>
</evidence>
<dbReference type="PANTHER" id="PTHR10681">
    <property type="entry name" value="THIOREDOXIN PEROXIDASE"/>
    <property type="match status" value="1"/>
</dbReference>
<feature type="domain" description="Alkyl hydroperoxide reductase subunit C/ Thiol specific antioxidant" evidence="11">
    <location>
        <begin position="1"/>
        <end position="85"/>
    </location>
</feature>
<evidence type="ECO:0000313" key="14">
    <source>
        <dbReference type="Proteomes" id="UP000461162"/>
    </source>
</evidence>
<keyword evidence="8" id="KW-0676">Redox-active center</keyword>
<organism evidence="13 14">
    <name type="scientific">Pseudodesulfovibrio alkaliphilus</name>
    <dbReference type="NCBI Taxonomy" id="2661613"/>
    <lineage>
        <taxon>Bacteria</taxon>
        <taxon>Pseudomonadati</taxon>
        <taxon>Thermodesulfobacteriota</taxon>
        <taxon>Desulfovibrionia</taxon>
        <taxon>Desulfovibrionales</taxon>
        <taxon>Desulfovibrionaceae</taxon>
    </lineage>
</organism>
<accession>A0A7K1KQ51</accession>
<dbReference type="PANTHER" id="PTHR10681:SF121">
    <property type="entry name" value="ALKYL HYDROPEROXIDE REDUCTASE C"/>
    <property type="match status" value="1"/>
</dbReference>
<sequence length="154" mass="17064">MSAVAEKHEAFEKLGVQVLPMSTDSMFVHKMWVDQELARMVTAKTIPFPMLSDAGGKVGQIYGVYDEDNGVDVRGRFLIDPDGVVMGYEVLAPPVGRNILESLRQIEAFQLVRATQGGQATPSGWRTGKQTLSPRPELVGKVWEEWRVGLAFDE</sequence>
<evidence type="ECO:0000256" key="5">
    <source>
        <dbReference type="ARBA" id="ARBA00022559"/>
    </source>
</evidence>
<proteinExistence type="inferred from homology"/>
<protein>
    <recommendedName>
        <fullName evidence="4">Alkyl hydroperoxide reductase C</fullName>
        <ecNumber evidence="3">1.11.1.26</ecNumber>
    </recommendedName>
    <alternativeName>
        <fullName evidence="9">Peroxiredoxin</fullName>
    </alternativeName>
</protein>
<dbReference type="InterPro" id="IPR036249">
    <property type="entry name" value="Thioredoxin-like_sf"/>
</dbReference>
<dbReference type="InterPro" id="IPR000866">
    <property type="entry name" value="AhpC/TSA"/>
</dbReference>
<comment type="subunit">
    <text evidence="2">Homodimer; disulfide-linked, upon oxidation. 5 homodimers assemble to form a ring-like decamer.</text>
</comment>
<dbReference type="EMBL" id="WODC01000006">
    <property type="protein sequence ID" value="MUM78090.1"/>
    <property type="molecule type" value="Genomic_DNA"/>
</dbReference>
<dbReference type="InterPro" id="IPR024706">
    <property type="entry name" value="Peroxiredoxin_AhpC-typ"/>
</dbReference>
<dbReference type="GO" id="GO:0042744">
    <property type="term" value="P:hydrogen peroxide catabolic process"/>
    <property type="evidence" value="ECO:0007669"/>
    <property type="project" value="TreeGrafter"/>
</dbReference>
<dbReference type="InterPro" id="IPR019479">
    <property type="entry name" value="Peroxiredoxin_C"/>
</dbReference>
<evidence type="ECO:0000256" key="7">
    <source>
        <dbReference type="ARBA" id="ARBA00023002"/>
    </source>
</evidence>
<keyword evidence="7" id="KW-0560">Oxidoreductase</keyword>
<evidence type="ECO:0000256" key="9">
    <source>
        <dbReference type="ARBA" id="ARBA00032077"/>
    </source>
</evidence>
<dbReference type="SUPFAM" id="SSF52833">
    <property type="entry name" value="Thioredoxin-like"/>
    <property type="match status" value="1"/>
</dbReference>
<dbReference type="GO" id="GO:0006979">
    <property type="term" value="P:response to oxidative stress"/>
    <property type="evidence" value="ECO:0007669"/>
    <property type="project" value="TreeGrafter"/>
</dbReference>
<comment type="catalytic activity">
    <reaction evidence="10">
        <text>a hydroperoxide + NADH + H(+) = an alcohol + NAD(+) + H2O</text>
        <dbReference type="Rhea" id="RHEA:62628"/>
        <dbReference type="ChEBI" id="CHEBI:15377"/>
        <dbReference type="ChEBI" id="CHEBI:15378"/>
        <dbReference type="ChEBI" id="CHEBI:30879"/>
        <dbReference type="ChEBI" id="CHEBI:35924"/>
        <dbReference type="ChEBI" id="CHEBI:57540"/>
        <dbReference type="ChEBI" id="CHEBI:57945"/>
        <dbReference type="EC" id="1.11.1.26"/>
    </reaction>
</comment>
<evidence type="ECO:0000256" key="6">
    <source>
        <dbReference type="ARBA" id="ARBA00022862"/>
    </source>
</evidence>
<dbReference type="Pfam" id="PF00578">
    <property type="entry name" value="AhpC-TSA"/>
    <property type="match status" value="1"/>
</dbReference>
<name>A0A7K1KQ51_9BACT</name>
<dbReference type="AlphaFoldDB" id="A0A7K1KQ51"/>
<evidence type="ECO:0000259" key="12">
    <source>
        <dbReference type="Pfam" id="PF10417"/>
    </source>
</evidence>
<dbReference type="GO" id="GO:0033554">
    <property type="term" value="P:cellular response to stress"/>
    <property type="evidence" value="ECO:0007669"/>
    <property type="project" value="TreeGrafter"/>
</dbReference>